<dbReference type="AlphaFoldDB" id="A0A8H7NT37"/>
<dbReference type="Proteomes" id="UP000639403">
    <property type="component" value="Unassembled WGS sequence"/>
</dbReference>
<evidence type="ECO:0008006" key="4">
    <source>
        <dbReference type="Google" id="ProtNLM"/>
    </source>
</evidence>
<evidence type="ECO:0000313" key="3">
    <source>
        <dbReference type="Proteomes" id="UP000639403"/>
    </source>
</evidence>
<evidence type="ECO:0000256" key="1">
    <source>
        <dbReference type="SAM" id="SignalP"/>
    </source>
</evidence>
<gene>
    <name evidence="2" type="ORF">IEO21_10304</name>
</gene>
<reference evidence="2" key="1">
    <citation type="submission" date="2020-11" db="EMBL/GenBank/DDBJ databases">
        <authorList>
            <person name="Koelle M."/>
            <person name="Horta M.A.C."/>
            <person name="Nowrousian M."/>
            <person name="Ohm R.A."/>
            <person name="Benz P."/>
            <person name="Pilgard A."/>
        </authorList>
    </citation>
    <scope>NUCLEOTIDE SEQUENCE</scope>
    <source>
        <strain evidence="2">FPRL280</strain>
    </source>
</reference>
<proteinExistence type="predicted"/>
<name>A0A8H7NT37_9APHY</name>
<reference evidence="2" key="2">
    <citation type="journal article" name="Front. Microbiol.">
        <title>Degradative Capacity of Two Strains of Rhodonia placenta: From Phenotype to Genotype.</title>
        <authorList>
            <person name="Kolle M."/>
            <person name="Horta M.A.C."/>
            <person name="Nowrousian M."/>
            <person name="Ohm R.A."/>
            <person name="Benz J.P."/>
            <person name="Pilgard A."/>
        </authorList>
    </citation>
    <scope>NUCLEOTIDE SEQUENCE</scope>
    <source>
        <strain evidence="2">FPRL280</strain>
    </source>
</reference>
<dbReference type="EMBL" id="JADOXO010000742">
    <property type="protein sequence ID" value="KAF9800746.1"/>
    <property type="molecule type" value="Genomic_DNA"/>
</dbReference>
<organism evidence="2 3">
    <name type="scientific">Rhodonia placenta</name>
    <dbReference type="NCBI Taxonomy" id="104341"/>
    <lineage>
        <taxon>Eukaryota</taxon>
        <taxon>Fungi</taxon>
        <taxon>Dikarya</taxon>
        <taxon>Basidiomycota</taxon>
        <taxon>Agaricomycotina</taxon>
        <taxon>Agaricomycetes</taxon>
        <taxon>Polyporales</taxon>
        <taxon>Adustoporiaceae</taxon>
        <taxon>Rhodonia</taxon>
    </lineage>
</organism>
<accession>A0A8H7NT37</accession>
<evidence type="ECO:0000313" key="2">
    <source>
        <dbReference type="EMBL" id="KAF9800746.1"/>
    </source>
</evidence>
<feature type="signal peptide" evidence="1">
    <location>
        <begin position="1"/>
        <end position="30"/>
    </location>
</feature>
<protein>
    <recommendedName>
        <fullName evidence="4">Secreted protein</fullName>
    </recommendedName>
</protein>
<sequence>MVQSCHLVRQADIKWLVILALTCRALRVPAIEVLWGGLNNLIPISRLLPGHFMLMEELHAEFIMTSFRGLHSDCEICATREDHWFQAGRRSISSLRIRCRP</sequence>
<comment type="caution">
    <text evidence="2">The sequence shown here is derived from an EMBL/GenBank/DDBJ whole genome shotgun (WGS) entry which is preliminary data.</text>
</comment>
<keyword evidence="1" id="KW-0732">Signal</keyword>
<feature type="chain" id="PRO_5034362645" description="Secreted protein" evidence="1">
    <location>
        <begin position="31"/>
        <end position="101"/>
    </location>
</feature>